<proteinExistence type="predicted"/>
<dbReference type="InterPro" id="IPR052895">
    <property type="entry name" value="HetReg/Transcr_Mod"/>
</dbReference>
<organism evidence="2 3">
    <name type="scientific">Stachybotrys elegans</name>
    <dbReference type="NCBI Taxonomy" id="80388"/>
    <lineage>
        <taxon>Eukaryota</taxon>
        <taxon>Fungi</taxon>
        <taxon>Dikarya</taxon>
        <taxon>Ascomycota</taxon>
        <taxon>Pezizomycotina</taxon>
        <taxon>Sordariomycetes</taxon>
        <taxon>Hypocreomycetidae</taxon>
        <taxon>Hypocreales</taxon>
        <taxon>Stachybotryaceae</taxon>
        <taxon>Stachybotrys</taxon>
    </lineage>
</organism>
<keyword evidence="3" id="KW-1185">Reference proteome</keyword>
<sequence length="650" mass="72777">MKPTSIYDILPLSHPVHGFQTRVLTLVRGVGDDCIAVRLRTATLLQEQIPHFEALSYAWDLHSSTSPIVATVDSDEDRDPDLNSANHTFHLQATPNLVSALRHLRLADSDRVLWVDAICIDQSNLAERSSQVANMEHIYRMAHRVIIWLGPAADNSQLAMEKLRELPSKVVVDWLSFSLRPAPELEQDQLHWADVAIPLPYSEDELCAIESLVRRPWFIRLWVIQEARLANDQAVVVCGYDVIRWRSLLDTLLCFLLKGANRLAMVDSLGRHSFLDSYLSIQSPVLSLQLPQLLHRAAFLQCSDNRDRVYALTPLAGASLDQLKLIPDYAAPVTDVYRELTLRHMDFHRVLDIITVLDPVESSPTWVPTLHKEAKTSFLGPIVASANLAADYTYLGSDTLQVKGIKCATVSQASAIQLPENHIGTVLSEIARLATASIRDGMYVTGCSAMLAFAATLSCFREVNYEPPSSTTHSSDQVESFMRALLNASPDTEDYLPHNLGVFAADLHNKCYGRAFATTAEGYFALVPIATQEGDVICTLIGHQNQVVLRPLKREGGILRYNVVGSCFVHGLSFGEAVLGDLPDGWSRILQYNEQDRVYYWRFRHEGMGVTRTEDPRLDSVQYQFERSQIVIPQAELLKLNQGLRNFLLV</sequence>
<name>A0A8K0WLV3_9HYPO</name>
<reference evidence="2" key="1">
    <citation type="journal article" date="2021" name="Nat. Commun.">
        <title>Genetic determinants of endophytism in the Arabidopsis root mycobiome.</title>
        <authorList>
            <person name="Mesny F."/>
            <person name="Miyauchi S."/>
            <person name="Thiergart T."/>
            <person name="Pickel B."/>
            <person name="Atanasova L."/>
            <person name="Karlsson M."/>
            <person name="Huettel B."/>
            <person name="Barry K.W."/>
            <person name="Haridas S."/>
            <person name="Chen C."/>
            <person name="Bauer D."/>
            <person name="Andreopoulos W."/>
            <person name="Pangilinan J."/>
            <person name="LaButti K."/>
            <person name="Riley R."/>
            <person name="Lipzen A."/>
            <person name="Clum A."/>
            <person name="Drula E."/>
            <person name="Henrissat B."/>
            <person name="Kohler A."/>
            <person name="Grigoriev I.V."/>
            <person name="Martin F.M."/>
            <person name="Hacquard S."/>
        </authorList>
    </citation>
    <scope>NUCLEOTIDE SEQUENCE</scope>
    <source>
        <strain evidence="2">MPI-CAGE-CH-0235</strain>
    </source>
</reference>
<dbReference type="PANTHER" id="PTHR24148:SF64">
    <property type="entry name" value="HETEROKARYON INCOMPATIBILITY DOMAIN-CONTAINING PROTEIN"/>
    <property type="match status" value="1"/>
</dbReference>
<evidence type="ECO:0000313" key="3">
    <source>
        <dbReference type="Proteomes" id="UP000813444"/>
    </source>
</evidence>
<evidence type="ECO:0000259" key="1">
    <source>
        <dbReference type="Pfam" id="PF06985"/>
    </source>
</evidence>
<protein>
    <submittedName>
        <fullName evidence="2">Heterokaryon incompatibility protein-domain-containing protein</fullName>
    </submittedName>
</protein>
<dbReference type="Pfam" id="PF06985">
    <property type="entry name" value="HET"/>
    <property type="match status" value="1"/>
</dbReference>
<comment type="caution">
    <text evidence="2">The sequence shown here is derived from an EMBL/GenBank/DDBJ whole genome shotgun (WGS) entry which is preliminary data.</text>
</comment>
<feature type="domain" description="Heterokaryon incompatibility" evidence="1">
    <location>
        <begin position="52"/>
        <end position="226"/>
    </location>
</feature>
<gene>
    <name evidence="2" type="ORF">B0I35DRAFT_442222</name>
</gene>
<dbReference type="EMBL" id="JAGPNK010000015">
    <property type="protein sequence ID" value="KAH7308571.1"/>
    <property type="molecule type" value="Genomic_DNA"/>
</dbReference>
<evidence type="ECO:0000313" key="2">
    <source>
        <dbReference type="EMBL" id="KAH7308571.1"/>
    </source>
</evidence>
<dbReference type="OrthoDB" id="4850726at2759"/>
<dbReference type="AlphaFoldDB" id="A0A8K0WLV3"/>
<dbReference type="InterPro" id="IPR010730">
    <property type="entry name" value="HET"/>
</dbReference>
<accession>A0A8K0WLV3</accession>
<dbReference type="Proteomes" id="UP000813444">
    <property type="component" value="Unassembled WGS sequence"/>
</dbReference>
<dbReference type="PANTHER" id="PTHR24148">
    <property type="entry name" value="ANKYRIN REPEAT DOMAIN-CONTAINING PROTEIN 39 HOMOLOG-RELATED"/>
    <property type="match status" value="1"/>
</dbReference>